<reference evidence="2 3" key="1">
    <citation type="journal article" date="2016" name="Nat. Commun.">
        <title>Thousands of microbial genomes shed light on interconnected biogeochemical processes in an aquifer system.</title>
        <authorList>
            <person name="Anantharaman K."/>
            <person name="Brown C.T."/>
            <person name="Hug L.A."/>
            <person name="Sharon I."/>
            <person name="Castelle C.J."/>
            <person name="Probst A.J."/>
            <person name="Thomas B.C."/>
            <person name="Singh A."/>
            <person name="Wilkins M.J."/>
            <person name="Karaoz U."/>
            <person name="Brodie E.L."/>
            <person name="Williams K.H."/>
            <person name="Hubbard S.S."/>
            <person name="Banfield J.F."/>
        </authorList>
    </citation>
    <scope>NUCLEOTIDE SEQUENCE [LARGE SCALE GENOMIC DNA]</scope>
</reference>
<evidence type="ECO:0000256" key="1">
    <source>
        <dbReference type="SAM" id="Phobius"/>
    </source>
</evidence>
<protein>
    <recommendedName>
        <fullName evidence="4">Holin</fullName>
    </recommendedName>
</protein>
<dbReference type="AlphaFoldDB" id="A0A1G2C7Z8"/>
<gene>
    <name evidence="2" type="ORF">A2128_01975</name>
</gene>
<evidence type="ECO:0000313" key="2">
    <source>
        <dbReference type="EMBL" id="OGY96790.1"/>
    </source>
</evidence>
<feature type="transmembrane region" description="Helical" evidence="1">
    <location>
        <begin position="6"/>
        <end position="24"/>
    </location>
</feature>
<organism evidence="2 3">
    <name type="scientific">Candidatus Liptonbacteria bacterium GWC1_60_9</name>
    <dbReference type="NCBI Taxonomy" id="1798645"/>
    <lineage>
        <taxon>Bacteria</taxon>
        <taxon>Candidatus Liptoniibacteriota</taxon>
    </lineage>
</organism>
<keyword evidence="1" id="KW-0472">Membrane</keyword>
<dbReference type="Proteomes" id="UP000176349">
    <property type="component" value="Unassembled WGS sequence"/>
</dbReference>
<sequence length="90" mass="9416">MMDYTGEIIGLGTVPAVLMLVQLAKSFIADTRLYPPIAMAVGVAIHLVLALALNEATAQELAQHSLQGLVVGLAATGLWSGVSRFKEGPK</sequence>
<proteinExistence type="predicted"/>
<dbReference type="EMBL" id="MHKV01000034">
    <property type="protein sequence ID" value="OGY96790.1"/>
    <property type="molecule type" value="Genomic_DNA"/>
</dbReference>
<accession>A0A1G2C7Z8</accession>
<evidence type="ECO:0008006" key="4">
    <source>
        <dbReference type="Google" id="ProtNLM"/>
    </source>
</evidence>
<keyword evidence="1" id="KW-1133">Transmembrane helix</keyword>
<feature type="transmembrane region" description="Helical" evidence="1">
    <location>
        <begin position="33"/>
        <end position="53"/>
    </location>
</feature>
<name>A0A1G2C7Z8_9BACT</name>
<comment type="caution">
    <text evidence="2">The sequence shown here is derived from an EMBL/GenBank/DDBJ whole genome shotgun (WGS) entry which is preliminary data.</text>
</comment>
<keyword evidence="1" id="KW-0812">Transmembrane</keyword>
<evidence type="ECO:0000313" key="3">
    <source>
        <dbReference type="Proteomes" id="UP000176349"/>
    </source>
</evidence>